<reference evidence="3" key="1">
    <citation type="submission" date="2017-07" db="EMBL/GenBank/DDBJ databases">
        <title>Taro Niue Genome Assembly and Annotation.</title>
        <authorList>
            <person name="Atibalentja N."/>
            <person name="Keating K."/>
            <person name="Fields C.J."/>
        </authorList>
    </citation>
    <scope>NUCLEOTIDE SEQUENCE</scope>
    <source>
        <strain evidence="3">Niue_2</strain>
        <tissue evidence="3">Leaf</tissue>
    </source>
</reference>
<dbReference type="EMBL" id="NMUH01002772">
    <property type="protein sequence ID" value="MQM01998.1"/>
    <property type="molecule type" value="Genomic_DNA"/>
</dbReference>
<comment type="caution">
    <text evidence="3">The sequence shown here is derived from an EMBL/GenBank/DDBJ whole genome shotgun (WGS) entry which is preliminary data.</text>
</comment>
<dbReference type="Proteomes" id="UP000652761">
    <property type="component" value="Unassembled WGS sequence"/>
</dbReference>
<feature type="compositionally biased region" description="Acidic residues" evidence="1">
    <location>
        <begin position="512"/>
        <end position="551"/>
    </location>
</feature>
<evidence type="ECO:0000256" key="1">
    <source>
        <dbReference type="SAM" id="MobiDB-lite"/>
    </source>
</evidence>
<dbReference type="AlphaFoldDB" id="A0A843W4U8"/>
<protein>
    <recommendedName>
        <fullName evidence="2">PORR domain-containing protein</fullName>
    </recommendedName>
</protein>
<gene>
    <name evidence="3" type="ORF">Taro_034762</name>
</gene>
<dbReference type="PANTHER" id="PTHR31476">
    <property type="entry name" value="PROTEIN WHAT'S THIS FACTOR 1 HOMOLOG, CHLOROPLASTIC"/>
    <property type="match status" value="1"/>
</dbReference>
<dbReference type="GO" id="GO:0003723">
    <property type="term" value="F:RNA binding"/>
    <property type="evidence" value="ECO:0007669"/>
    <property type="project" value="InterPro"/>
</dbReference>
<evidence type="ECO:0000313" key="4">
    <source>
        <dbReference type="Proteomes" id="UP000652761"/>
    </source>
</evidence>
<feature type="region of interest" description="Disordered" evidence="1">
    <location>
        <begin position="505"/>
        <end position="551"/>
    </location>
</feature>
<proteinExistence type="predicted"/>
<keyword evidence="4" id="KW-1185">Reference proteome</keyword>
<name>A0A843W4U8_COLES</name>
<evidence type="ECO:0000313" key="3">
    <source>
        <dbReference type="EMBL" id="MQM01998.1"/>
    </source>
</evidence>
<feature type="region of interest" description="Disordered" evidence="1">
    <location>
        <begin position="58"/>
        <end position="79"/>
    </location>
</feature>
<dbReference type="PANTHER" id="PTHR31476:SF10">
    <property type="entry name" value="OS04G0546100 PROTEIN"/>
    <property type="match status" value="1"/>
</dbReference>
<dbReference type="InterPro" id="IPR045040">
    <property type="entry name" value="PORR_fam"/>
</dbReference>
<organism evidence="3 4">
    <name type="scientific">Colocasia esculenta</name>
    <name type="common">Wild taro</name>
    <name type="synonym">Arum esculentum</name>
    <dbReference type="NCBI Taxonomy" id="4460"/>
    <lineage>
        <taxon>Eukaryota</taxon>
        <taxon>Viridiplantae</taxon>
        <taxon>Streptophyta</taxon>
        <taxon>Embryophyta</taxon>
        <taxon>Tracheophyta</taxon>
        <taxon>Spermatophyta</taxon>
        <taxon>Magnoliopsida</taxon>
        <taxon>Liliopsida</taxon>
        <taxon>Araceae</taxon>
        <taxon>Aroideae</taxon>
        <taxon>Colocasieae</taxon>
        <taxon>Colocasia</taxon>
    </lineage>
</organism>
<feature type="domain" description="PORR" evidence="2">
    <location>
        <begin position="145"/>
        <end position="483"/>
    </location>
</feature>
<dbReference type="OrthoDB" id="1716100at2759"/>
<evidence type="ECO:0000259" key="2">
    <source>
        <dbReference type="Pfam" id="PF11955"/>
    </source>
</evidence>
<dbReference type="InterPro" id="IPR021099">
    <property type="entry name" value="PORR_domain"/>
</dbReference>
<sequence>MLSEQVTLVGDRTCCSVTSRVVSWSEITVLARELFIAVRQGKAADLLGGTPYRNLIASDHGSHTMEPSTSPSANADVPPCLHRDETTTSQEKMTVAGARWRTILGLASRCSRGLLRPPPPTAAPHLLVQAQGVASATNKVRLKWVKSRGLDHIIDRDTDVKASCLLKDAILRSPTGWLPARSLAPLQKVLGLTVPVLRFLRRYPTLFRESPHPRYPSLPTFSLAEAALLLDRRERAIHLARAPDAAARLARLLMMCNSRALPLRSLLPLRYDLGLPDDFLTSLLPSFPNHFRVERRRRDGVPCLALSGWKEELAVSELQRMNQRALDEAGYRDFKRASAMPISSSFLTFPMSFPRGYGSQNKVKAWMEEFHRLPYISPYEDVAGVDPESDLMEKHVVGVLHELLNLTIHKKTKRNYLRSLREELNLPHRFTRVFTRFPGIFYLSLKCRTTTVMLREGYRQGKLVEPHPLALLRDKFYYVMRTGVLYRDKGLEEARLTAGGDVLAADGGKEGDLDEGMEVVEDNEEEGDEEEEEYYEMDASDEGMESDEDLD</sequence>
<accession>A0A843W4U8</accession>
<dbReference type="Pfam" id="PF11955">
    <property type="entry name" value="PORR"/>
    <property type="match status" value="1"/>
</dbReference>